<feature type="compositionally biased region" description="Low complexity" evidence="1">
    <location>
        <begin position="123"/>
        <end position="150"/>
    </location>
</feature>
<sequence>MIQNHRCKNNARHTSPFWSDDEYVNESDEQYSYCTFDGMKTRTVWVINYINNEDFSISVPIDDPLHQFVGAFSNTIKMETLFPNKQDNKLATEKMLTPDLSKLNLDDLLLLLYRLQQKTMKNSARTSPSTMSATSTSSSSSGFIESKASSQMSSHHPLNSRNSHSSFAMHNEIPSYLQVTNRRQQPLFTVSSLADVPKQLTTTLAQPLSSFHSQTSKHIHSPNDVVDKLLQTFNLHNNQKLFENKLQRYSPRYTYQQSQQHKAKLISNLLSSKSIEKFPCHLHHSNSYH</sequence>
<proteinExistence type="predicted"/>
<reference evidence="2" key="1">
    <citation type="submission" date="2021-02" db="EMBL/GenBank/DDBJ databases">
        <authorList>
            <person name="Nowell W R."/>
        </authorList>
    </citation>
    <scope>NUCLEOTIDE SEQUENCE</scope>
</reference>
<dbReference type="OrthoDB" id="10041244at2759"/>
<dbReference type="EMBL" id="CAJNOV010004924">
    <property type="protein sequence ID" value="CAF1191948.1"/>
    <property type="molecule type" value="Genomic_DNA"/>
</dbReference>
<dbReference type="EMBL" id="CAJNRE010017454">
    <property type="protein sequence ID" value="CAF2155282.1"/>
    <property type="molecule type" value="Genomic_DNA"/>
</dbReference>
<feature type="region of interest" description="Disordered" evidence="1">
    <location>
        <begin position="122"/>
        <end position="166"/>
    </location>
</feature>
<evidence type="ECO:0000313" key="5">
    <source>
        <dbReference type="Proteomes" id="UP000663855"/>
    </source>
</evidence>
<evidence type="ECO:0000256" key="1">
    <source>
        <dbReference type="SAM" id="MobiDB-lite"/>
    </source>
</evidence>
<gene>
    <name evidence="2" type="ORF">CJN711_LOCUS11562</name>
    <name evidence="3" type="ORF">KQP761_LOCUS38280</name>
    <name evidence="4" type="ORF">MBJ925_LOCUS32060</name>
</gene>
<dbReference type="Proteomes" id="UP000663855">
    <property type="component" value="Unassembled WGS sequence"/>
</dbReference>
<dbReference type="Proteomes" id="UP000663834">
    <property type="component" value="Unassembled WGS sequence"/>
</dbReference>
<evidence type="ECO:0000313" key="4">
    <source>
        <dbReference type="EMBL" id="CAF2155282.1"/>
    </source>
</evidence>
<dbReference type="Proteomes" id="UP000663824">
    <property type="component" value="Unassembled WGS sequence"/>
</dbReference>
<organism evidence="2 5">
    <name type="scientific">Rotaria magnacalcarata</name>
    <dbReference type="NCBI Taxonomy" id="392030"/>
    <lineage>
        <taxon>Eukaryota</taxon>
        <taxon>Metazoa</taxon>
        <taxon>Spiralia</taxon>
        <taxon>Gnathifera</taxon>
        <taxon>Rotifera</taxon>
        <taxon>Eurotatoria</taxon>
        <taxon>Bdelloidea</taxon>
        <taxon>Philodinida</taxon>
        <taxon>Philodinidae</taxon>
        <taxon>Rotaria</taxon>
    </lineage>
</organism>
<evidence type="ECO:0000313" key="2">
    <source>
        <dbReference type="EMBL" id="CAF1191948.1"/>
    </source>
</evidence>
<name>A0A814VQ30_9BILA</name>
<feature type="compositionally biased region" description="Polar residues" evidence="1">
    <location>
        <begin position="151"/>
        <end position="166"/>
    </location>
</feature>
<evidence type="ECO:0000313" key="3">
    <source>
        <dbReference type="EMBL" id="CAF1685301.1"/>
    </source>
</evidence>
<comment type="caution">
    <text evidence="2">The sequence shown here is derived from an EMBL/GenBank/DDBJ whole genome shotgun (WGS) entry which is preliminary data.</text>
</comment>
<dbReference type="EMBL" id="CAJNOW010021762">
    <property type="protein sequence ID" value="CAF1685301.1"/>
    <property type="molecule type" value="Genomic_DNA"/>
</dbReference>
<protein>
    <submittedName>
        <fullName evidence="2">Uncharacterized protein</fullName>
    </submittedName>
</protein>
<dbReference type="AlphaFoldDB" id="A0A814VQ30"/>
<accession>A0A814VQ30</accession>